<evidence type="ECO:0000313" key="1">
    <source>
        <dbReference type="EMBL" id="CAI6370263.1"/>
    </source>
</evidence>
<keyword evidence="2" id="KW-1185">Reference proteome</keyword>
<accession>A0AAV0XR40</accession>
<protein>
    <submittedName>
        <fullName evidence="1">Uncharacterized protein</fullName>
    </submittedName>
</protein>
<dbReference type="EMBL" id="CARXXK010000306">
    <property type="protein sequence ID" value="CAI6370263.1"/>
    <property type="molecule type" value="Genomic_DNA"/>
</dbReference>
<reference evidence="1 2" key="1">
    <citation type="submission" date="2023-01" db="EMBL/GenBank/DDBJ databases">
        <authorList>
            <person name="Whitehead M."/>
        </authorList>
    </citation>
    <scope>NUCLEOTIDE SEQUENCE [LARGE SCALE GENOMIC DNA]</scope>
</reference>
<organism evidence="1 2">
    <name type="scientific">Macrosiphum euphorbiae</name>
    <name type="common">potato aphid</name>
    <dbReference type="NCBI Taxonomy" id="13131"/>
    <lineage>
        <taxon>Eukaryota</taxon>
        <taxon>Metazoa</taxon>
        <taxon>Ecdysozoa</taxon>
        <taxon>Arthropoda</taxon>
        <taxon>Hexapoda</taxon>
        <taxon>Insecta</taxon>
        <taxon>Pterygota</taxon>
        <taxon>Neoptera</taxon>
        <taxon>Paraneoptera</taxon>
        <taxon>Hemiptera</taxon>
        <taxon>Sternorrhyncha</taxon>
        <taxon>Aphidomorpha</taxon>
        <taxon>Aphidoidea</taxon>
        <taxon>Aphididae</taxon>
        <taxon>Macrosiphini</taxon>
        <taxon>Macrosiphum</taxon>
    </lineage>
</organism>
<evidence type="ECO:0000313" key="2">
    <source>
        <dbReference type="Proteomes" id="UP001160148"/>
    </source>
</evidence>
<name>A0AAV0XR40_9HEMI</name>
<gene>
    <name evidence="1" type="ORF">MEUPH1_LOCUS24399</name>
</gene>
<dbReference type="AlphaFoldDB" id="A0AAV0XR40"/>
<proteinExistence type="predicted"/>
<dbReference type="Proteomes" id="UP001160148">
    <property type="component" value="Unassembled WGS sequence"/>
</dbReference>
<sequence length="156" mass="18085">MHDKNCSFPDLENNWKATTNYRLNEIQKASTTSDILNKWIGFTLPLGYRLIDIDFCTLYPNCPNLVSIFEEKSEKLMDLLNEKIKDKSSLIIFESLKNSSNIICQNGKNTVLFYLLHAIFVPTSKKVTNYDKGKISLVKYSIRLSEQLYDLQKFSL</sequence>
<comment type="caution">
    <text evidence="1">The sequence shown here is derived from an EMBL/GenBank/DDBJ whole genome shotgun (WGS) entry which is preliminary data.</text>
</comment>